<dbReference type="Proteomes" id="UP000813427">
    <property type="component" value="Unassembled WGS sequence"/>
</dbReference>
<keyword evidence="4" id="KW-1185">Reference proteome</keyword>
<dbReference type="OrthoDB" id="7464126at2759"/>
<keyword evidence="1" id="KW-0812">Transmembrane</keyword>
<reference evidence="3" key="1">
    <citation type="journal article" date="2021" name="Nat. Commun.">
        <title>Genetic determinants of endophytism in the Arabidopsis root mycobiome.</title>
        <authorList>
            <person name="Mesny F."/>
            <person name="Miyauchi S."/>
            <person name="Thiergart T."/>
            <person name="Pickel B."/>
            <person name="Atanasova L."/>
            <person name="Karlsson M."/>
            <person name="Huettel B."/>
            <person name="Barry K.W."/>
            <person name="Haridas S."/>
            <person name="Chen C."/>
            <person name="Bauer D."/>
            <person name="Andreopoulos W."/>
            <person name="Pangilinan J."/>
            <person name="LaButti K."/>
            <person name="Riley R."/>
            <person name="Lipzen A."/>
            <person name="Clum A."/>
            <person name="Drula E."/>
            <person name="Henrissat B."/>
            <person name="Kohler A."/>
            <person name="Grigoriev I.V."/>
            <person name="Martin F.M."/>
            <person name="Hacquard S."/>
        </authorList>
    </citation>
    <scope>NUCLEOTIDE SEQUENCE</scope>
    <source>
        <strain evidence="3">MPI-SDFR-AT-0068</strain>
    </source>
</reference>
<feature type="transmembrane region" description="Helical" evidence="1">
    <location>
        <begin position="60"/>
        <end position="78"/>
    </location>
</feature>
<evidence type="ECO:0000313" key="4">
    <source>
        <dbReference type="Proteomes" id="UP000813427"/>
    </source>
</evidence>
<comment type="caution">
    <text evidence="3">The sequence shown here is derived from an EMBL/GenBank/DDBJ whole genome shotgun (WGS) entry which is preliminary data.</text>
</comment>
<feature type="chain" id="PRO_5035462370" evidence="2">
    <location>
        <begin position="22"/>
        <end position="244"/>
    </location>
</feature>
<dbReference type="AlphaFoldDB" id="A0A8K0WB18"/>
<keyword evidence="1" id="KW-0472">Membrane</keyword>
<gene>
    <name evidence="3" type="ORF">BKA59DRAFT_527517</name>
</gene>
<keyword evidence="2" id="KW-0732">Signal</keyword>
<dbReference type="EMBL" id="JAGPXF010000004">
    <property type="protein sequence ID" value="KAH7245689.1"/>
    <property type="molecule type" value="Genomic_DNA"/>
</dbReference>
<organism evidence="3 4">
    <name type="scientific">Fusarium tricinctum</name>
    <dbReference type="NCBI Taxonomy" id="61284"/>
    <lineage>
        <taxon>Eukaryota</taxon>
        <taxon>Fungi</taxon>
        <taxon>Dikarya</taxon>
        <taxon>Ascomycota</taxon>
        <taxon>Pezizomycotina</taxon>
        <taxon>Sordariomycetes</taxon>
        <taxon>Hypocreomycetidae</taxon>
        <taxon>Hypocreales</taxon>
        <taxon>Nectriaceae</taxon>
        <taxon>Fusarium</taxon>
        <taxon>Fusarium tricinctum species complex</taxon>
    </lineage>
</organism>
<keyword evidence="1" id="KW-1133">Transmembrane helix</keyword>
<feature type="signal peptide" evidence="2">
    <location>
        <begin position="1"/>
        <end position="21"/>
    </location>
</feature>
<evidence type="ECO:0000313" key="3">
    <source>
        <dbReference type="EMBL" id="KAH7245689.1"/>
    </source>
</evidence>
<protein>
    <submittedName>
        <fullName evidence="3">Uncharacterized protein</fullName>
    </submittedName>
</protein>
<name>A0A8K0WB18_9HYPO</name>
<proteinExistence type="predicted"/>
<evidence type="ECO:0000256" key="1">
    <source>
        <dbReference type="SAM" id="Phobius"/>
    </source>
</evidence>
<sequence>MKSKIKYLIIATISLGVGVSADFWDDFSNNLATDLAPVISLFGEQVTKQYLSESTTYLDYVIFAMAPIGVITAIVSAIRVSGSPSLRAFVGRAKEGQGNIEAELLSSTSHDVCELFNNGSIARVIGHPKILELVYDPDAPYAAFQRPHGTAGISSFGEYWKTENGRREWTLQKEEAAEKTYLPPNLSHNVGIVRPDEWWFRVVAMLGIVIQRGVLAFAACATYLLRWEKDDKQPSKYACPMAIA</sequence>
<evidence type="ECO:0000256" key="2">
    <source>
        <dbReference type="SAM" id="SignalP"/>
    </source>
</evidence>
<feature type="transmembrane region" description="Helical" evidence="1">
    <location>
        <begin position="198"/>
        <end position="225"/>
    </location>
</feature>
<accession>A0A8K0WB18</accession>